<organism evidence="1 2">
    <name type="scientific">Portunus trituberculatus</name>
    <name type="common">Swimming crab</name>
    <name type="synonym">Neptunus trituberculatus</name>
    <dbReference type="NCBI Taxonomy" id="210409"/>
    <lineage>
        <taxon>Eukaryota</taxon>
        <taxon>Metazoa</taxon>
        <taxon>Ecdysozoa</taxon>
        <taxon>Arthropoda</taxon>
        <taxon>Crustacea</taxon>
        <taxon>Multicrustacea</taxon>
        <taxon>Malacostraca</taxon>
        <taxon>Eumalacostraca</taxon>
        <taxon>Eucarida</taxon>
        <taxon>Decapoda</taxon>
        <taxon>Pleocyemata</taxon>
        <taxon>Brachyura</taxon>
        <taxon>Eubrachyura</taxon>
        <taxon>Portunoidea</taxon>
        <taxon>Portunidae</taxon>
        <taxon>Portuninae</taxon>
        <taxon>Portunus</taxon>
    </lineage>
</organism>
<proteinExistence type="predicted"/>
<evidence type="ECO:0000313" key="2">
    <source>
        <dbReference type="Proteomes" id="UP000324222"/>
    </source>
</evidence>
<dbReference type="AlphaFoldDB" id="A0A5B7CJF2"/>
<dbReference type="Proteomes" id="UP000324222">
    <property type="component" value="Unassembled WGS sequence"/>
</dbReference>
<protein>
    <submittedName>
        <fullName evidence="1">Uncharacterized protein</fullName>
    </submittedName>
</protein>
<dbReference type="EMBL" id="VSRR010000063">
    <property type="protein sequence ID" value="MPC09288.1"/>
    <property type="molecule type" value="Genomic_DNA"/>
</dbReference>
<name>A0A5B7CJF2_PORTR</name>
<comment type="caution">
    <text evidence="1">The sequence shown here is derived from an EMBL/GenBank/DDBJ whole genome shotgun (WGS) entry which is preliminary data.</text>
</comment>
<evidence type="ECO:0000313" key="1">
    <source>
        <dbReference type="EMBL" id="MPC09288.1"/>
    </source>
</evidence>
<sequence>MRRNDFGLASSVANCSHLKLENCRKSSRSDLHSGFPAAASVSQTAAAFRSQLHNRGCKQLRIASYNKGTGVFPTGSVE</sequence>
<gene>
    <name evidence="1" type="ORF">E2C01_001894</name>
</gene>
<reference evidence="1 2" key="1">
    <citation type="submission" date="2019-05" db="EMBL/GenBank/DDBJ databases">
        <title>Another draft genome of Portunus trituberculatus and its Hox gene families provides insights of decapod evolution.</title>
        <authorList>
            <person name="Jeong J.-H."/>
            <person name="Song I."/>
            <person name="Kim S."/>
            <person name="Choi T."/>
            <person name="Kim D."/>
            <person name="Ryu S."/>
            <person name="Kim W."/>
        </authorList>
    </citation>
    <scope>NUCLEOTIDE SEQUENCE [LARGE SCALE GENOMIC DNA]</scope>
    <source>
        <tissue evidence="1">Muscle</tissue>
    </source>
</reference>
<keyword evidence="2" id="KW-1185">Reference proteome</keyword>
<accession>A0A5B7CJF2</accession>